<gene>
    <name evidence="2" type="ORF">Cvel_20438</name>
</gene>
<dbReference type="PhylomeDB" id="A0A0G4G687"/>
<dbReference type="InterPro" id="IPR050951">
    <property type="entry name" value="Retrovirus_Pol_polyprotein"/>
</dbReference>
<dbReference type="InterPro" id="IPR001584">
    <property type="entry name" value="Integrase_cat-core"/>
</dbReference>
<organism evidence="2">
    <name type="scientific">Chromera velia CCMP2878</name>
    <dbReference type="NCBI Taxonomy" id="1169474"/>
    <lineage>
        <taxon>Eukaryota</taxon>
        <taxon>Sar</taxon>
        <taxon>Alveolata</taxon>
        <taxon>Colpodellida</taxon>
        <taxon>Chromeraceae</taxon>
        <taxon>Chromera</taxon>
    </lineage>
</organism>
<dbReference type="InterPro" id="IPR036397">
    <property type="entry name" value="RNaseH_sf"/>
</dbReference>
<dbReference type="PANTHER" id="PTHR37984:SF5">
    <property type="entry name" value="PROTEIN NYNRIN-LIKE"/>
    <property type="match status" value="1"/>
</dbReference>
<dbReference type="GO" id="GO:0003676">
    <property type="term" value="F:nucleic acid binding"/>
    <property type="evidence" value="ECO:0007669"/>
    <property type="project" value="InterPro"/>
</dbReference>
<name>A0A0G4G687_9ALVE</name>
<dbReference type="PANTHER" id="PTHR37984">
    <property type="entry name" value="PROTEIN CBG26694"/>
    <property type="match status" value="1"/>
</dbReference>
<evidence type="ECO:0000259" key="1">
    <source>
        <dbReference type="PROSITE" id="PS50994"/>
    </source>
</evidence>
<dbReference type="Gene3D" id="3.30.420.10">
    <property type="entry name" value="Ribonuclease H-like superfamily/Ribonuclease H"/>
    <property type="match status" value="1"/>
</dbReference>
<proteinExistence type="predicted"/>
<dbReference type="SUPFAM" id="SSF53098">
    <property type="entry name" value="Ribonuclease H-like"/>
    <property type="match status" value="1"/>
</dbReference>
<dbReference type="Pfam" id="PF00665">
    <property type="entry name" value="rve"/>
    <property type="match status" value="1"/>
</dbReference>
<dbReference type="InterPro" id="IPR012337">
    <property type="entry name" value="RNaseH-like_sf"/>
</dbReference>
<reference evidence="2" key="1">
    <citation type="submission" date="2014-11" db="EMBL/GenBank/DDBJ databases">
        <authorList>
            <person name="Otto D Thomas"/>
            <person name="Naeem Raeece"/>
        </authorList>
    </citation>
    <scope>NUCLEOTIDE SEQUENCE</scope>
</reference>
<dbReference type="PROSITE" id="PS50994">
    <property type="entry name" value="INTEGRASE"/>
    <property type="match status" value="1"/>
</dbReference>
<dbReference type="GO" id="GO:0015074">
    <property type="term" value="P:DNA integration"/>
    <property type="evidence" value="ECO:0007669"/>
    <property type="project" value="InterPro"/>
</dbReference>
<accession>A0A0G4G687</accession>
<dbReference type="EMBL" id="CDMZ01000918">
    <property type="protein sequence ID" value="CEM23963.1"/>
    <property type="molecule type" value="Genomic_DNA"/>
</dbReference>
<protein>
    <recommendedName>
        <fullName evidence="1">Integrase catalytic domain-containing protein</fullName>
    </recommendedName>
</protein>
<sequence>MDLVGPFPIARDGSRYALTLIDLFTRWLELVPISSAKALVIADAIVKNLVCTFTSPARLLSDRGRNLLDPVVKAVCTLMGTKRVVMIAENPKCNGRLESTHKHLKDQLSKYISDKQTDWPRYLPFFKLKNNTIHHSSINITPDRLLFVRDPPKLTHILPSLETDQAILPDDYRNVDLLARLQKEDGARQDLIEETAA</sequence>
<feature type="domain" description="Integrase catalytic" evidence="1">
    <location>
        <begin position="1"/>
        <end position="150"/>
    </location>
</feature>
<evidence type="ECO:0000313" key="2">
    <source>
        <dbReference type="EMBL" id="CEM23963.1"/>
    </source>
</evidence>
<dbReference type="AlphaFoldDB" id="A0A0G4G687"/>
<dbReference type="VEuPathDB" id="CryptoDB:Cvel_20438"/>